<dbReference type="KEGG" id="mpau:ZMTM_12500"/>
<dbReference type="PANTHER" id="PTHR23521">
    <property type="entry name" value="TRANSPORTER MFS SUPERFAMILY"/>
    <property type="match status" value="1"/>
</dbReference>
<feature type="transmembrane region" description="Helical" evidence="4">
    <location>
        <begin position="231"/>
        <end position="250"/>
    </location>
</feature>
<evidence type="ECO:0000256" key="1">
    <source>
        <dbReference type="ARBA" id="ARBA00022692"/>
    </source>
</evidence>
<evidence type="ECO:0000256" key="2">
    <source>
        <dbReference type="ARBA" id="ARBA00022989"/>
    </source>
</evidence>
<dbReference type="PROSITE" id="PS50850">
    <property type="entry name" value="MFS"/>
    <property type="match status" value="1"/>
</dbReference>
<organism evidence="6 7">
    <name type="scientific">Methyloradius palustris</name>
    <dbReference type="NCBI Taxonomy" id="2778876"/>
    <lineage>
        <taxon>Bacteria</taxon>
        <taxon>Pseudomonadati</taxon>
        <taxon>Pseudomonadota</taxon>
        <taxon>Betaproteobacteria</taxon>
        <taxon>Nitrosomonadales</taxon>
        <taxon>Methylophilaceae</taxon>
        <taxon>Methyloradius</taxon>
    </lineage>
</organism>
<evidence type="ECO:0000313" key="7">
    <source>
        <dbReference type="Proteomes" id="UP000826722"/>
    </source>
</evidence>
<proteinExistence type="predicted"/>
<sequence>MSQIGQFGLGTTLLPIVLEARHATPELIGLTSAAFWFGMLGGLLAAGQLTRSLGYRNTVILGLVVSAISFVLIPTLEIQWWLLPSALVGFGLGLRWIANETWLYRLSPEHARGRIIGIHETLIAIASVAGPMIIVALGVSKPSAFWVAAAACMTAIPPLFIASTITAVDETVADTKQSSKHSIKKTLRLNLMFWLGLGGLIAGLGGWIEGSLLALLPVYVGDIGLSSKDTAWLLTVLGIGAMVCQYPIGWLSDHKEVIYTAKLCATFGMIAVIVVLVGGHNLSALAIMAFLVGGMSGGLLTLGMVWATLQGTGSEITDRVRQVSIIYTTLSALGPMCAGFIVSHTSSASLFWQQLVVILVLITVLLIQPRGN</sequence>
<feature type="transmembrane region" description="Helical" evidence="4">
    <location>
        <begin position="78"/>
        <end position="97"/>
    </location>
</feature>
<dbReference type="GO" id="GO:0022857">
    <property type="term" value="F:transmembrane transporter activity"/>
    <property type="evidence" value="ECO:0007669"/>
    <property type="project" value="InterPro"/>
</dbReference>
<dbReference type="InterPro" id="IPR011701">
    <property type="entry name" value="MFS"/>
</dbReference>
<dbReference type="SUPFAM" id="SSF103473">
    <property type="entry name" value="MFS general substrate transporter"/>
    <property type="match status" value="1"/>
</dbReference>
<keyword evidence="3 4" id="KW-0472">Membrane</keyword>
<dbReference type="InterPro" id="IPR036259">
    <property type="entry name" value="MFS_trans_sf"/>
</dbReference>
<dbReference type="InterPro" id="IPR020846">
    <property type="entry name" value="MFS_dom"/>
</dbReference>
<keyword evidence="1 4" id="KW-0812">Transmembrane</keyword>
<feature type="transmembrane region" description="Helical" evidence="4">
    <location>
        <begin position="257"/>
        <end position="278"/>
    </location>
</feature>
<evidence type="ECO:0000259" key="5">
    <source>
        <dbReference type="PROSITE" id="PS50850"/>
    </source>
</evidence>
<keyword evidence="2 4" id="KW-1133">Transmembrane helix</keyword>
<feature type="transmembrane region" description="Helical" evidence="4">
    <location>
        <begin position="118"/>
        <end position="139"/>
    </location>
</feature>
<protein>
    <submittedName>
        <fullName evidence="6">MFS transporter</fullName>
    </submittedName>
</protein>
<feature type="transmembrane region" description="Helical" evidence="4">
    <location>
        <begin position="325"/>
        <end position="344"/>
    </location>
</feature>
<feature type="transmembrane region" description="Helical" evidence="4">
    <location>
        <begin position="350"/>
        <end position="367"/>
    </location>
</feature>
<evidence type="ECO:0000256" key="3">
    <source>
        <dbReference type="ARBA" id="ARBA00023136"/>
    </source>
</evidence>
<feature type="transmembrane region" description="Helical" evidence="4">
    <location>
        <begin position="145"/>
        <end position="168"/>
    </location>
</feature>
<dbReference type="EMBL" id="AP024110">
    <property type="protein sequence ID" value="BCM24991.1"/>
    <property type="molecule type" value="Genomic_DNA"/>
</dbReference>
<dbReference type="GO" id="GO:0005886">
    <property type="term" value="C:plasma membrane"/>
    <property type="evidence" value="ECO:0007669"/>
    <property type="project" value="TreeGrafter"/>
</dbReference>
<name>A0A8D5GB31_9PROT</name>
<dbReference type="Proteomes" id="UP000826722">
    <property type="component" value="Chromosome"/>
</dbReference>
<reference evidence="6" key="1">
    <citation type="journal article" date="2021" name="Arch. Microbiol.">
        <title>Methyloradius palustris gen. nov., sp. nov., a methanol-oxidizing bacterium isolated from snow.</title>
        <authorList>
            <person name="Miyadera T."/>
            <person name="Kojima H."/>
            <person name="Fukui M."/>
        </authorList>
    </citation>
    <scope>NUCLEOTIDE SEQUENCE</scope>
    <source>
        <strain evidence="6">Zm11</strain>
    </source>
</reference>
<dbReference type="AlphaFoldDB" id="A0A8D5GB31"/>
<evidence type="ECO:0000256" key="4">
    <source>
        <dbReference type="SAM" id="Phobius"/>
    </source>
</evidence>
<gene>
    <name evidence="6" type="ORF">ZMTM_12500</name>
</gene>
<feature type="transmembrane region" description="Helical" evidence="4">
    <location>
        <begin position="27"/>
        <end position="46"/>
    </location>
</feature>
<feature type="transmembrane region" description="Helical" evidence="4">
    <location>
        <begin position="284"/>
        <end position="305"/>
    </location>
</feature>
<feature type="transmembrane region" description="Helical" evidence="4">
    <location>
        <begin position="189"/>
        <end position="219"/>
    </location>
</feature>
<feature type="domain" description="Major facilitator superfamily (MFS) profile" evidence="5">
    <location>
        <begin position="1"/>
        <end position="372"/>
    </location>
</feature>
<accession>A0A8D5GB31</accession>
<keyword evidence="7" id="KW-1185">Reference proteome</keyword>
<dbReference type="PANTHER" id="PTHR23521:SF2">
    <property type="entry name" value="TRANSPORTER MFS SUPERFAMILY"/>
    <property type="match status" value="1"/>
</dbReference>
<dbReference type="Pfam" id="PF07690">
    <property type="entry name" value="MFS_1"/>
    <property type="match status" value="1"/>
</dbReference>
<evidence type="ECO:0000313" key="6">
    <source>
        <dbReference type="EMBL" id="BCM24991.1"/>
    </source>
</evidence>
<dbReference type="Gene3D" id="1.20.1250.20">
    <property type="entry name" value="MFS general substrate transporter like domains"/>
    <property type="match status" value="2"/>
</dbReference>
<feature type="transmembrane region" description="Helical" evidence="4">
    <location>
        <begin position="53"/>
        <end position="72"/>
    </location>
</feature>